<keyword evidence="15" id="KW-1185">Reference proteome</keyword>
<evidence type="ECO:0000313" key="15">
    <source>
        <dbReference type="Proteomes" id="UP001497522"/>
    </source>
</evidence>
<comment type="pathway">
    <text evidence="3">Protein modification; protein ubiquitination.</text>
</comment>
<sequence length="883" mass="98693">MGGILELLLLCTVLSGSVLGRQPEGENVARRVRVSKPLVATIFSRGVDSQPVDIARREWKGKSSREEVNSRCTKQQEVGTVKARSAKGVSFSKGDWEQFPNAPPILPFNASDEQHSSAANQLDPVHFASFSLTNFQSGGGGGASGKGALGISGYLLLEITTSKDINNSGFSGLYNFSNDEAFQSRRGYSALKIDLEGLMHETKEEITVCMLGCTMLPSSLDSVSLLEEDCNVMFQMQFPKKLSLTRSVVRAQVTSLLNAGEKHHFHPINVTALPSSSHMRQYEYTTADVIDPICSNFGAETLAMEEDSSPGFAWQWFFQSSYLWVFDVQPSLDCSKSEAFCDNMGPLGSTVGQGENLPHSTLAIPVFRGISVAEIDVSAVLQLHHDGGGGRVYYDGEMLMLNNRTLVAEGLWKSETQQICMVACPAEVVIASVSRDCNIRISLQFETGLTLEKRSIISGTISSTFLDNKSDAFNPLSLSMPLHRLQSFWIQDQDYIHLSEDLSINSPLIQQSGQDQNLRFQFEVIAIGDHVTIGVKSFLLPDTINTEPLLAPLKINPLKLAAQLRISEGHQYHRQEAPTVVYAAEGLYEPNDGKMYMLFHISRNRDSASFISLTMLGLQGIGYMIPLFTEVEALLARTNALEPQGFESSYQHIKLIIKFLTLVILLLILRLIQRVWKKRNSQAHKTATVSLTLQKNLPRETKVILICGLVHFMSFLSILFIHAAVTKSHKQPLNTARFVPRYPPMSETSMMSDSLLSEWKEYWQNVEDLFLFPQVVGNALWNVKGKPLHPMYYIGSTVVQLLPHLYHRFSAPVYYPHNSYYYPYADVDADFFTRDNKIVIPLLAIVLMSVVYIQQKWNGWLVLSRPRSYSRLPVKNTETELVS</sequence>
<evidence type="ECO:0000256" key="1">
    <source>
        <dbReference type="ARBA" id="ARBA00000900"/>
    </source>
</evidence>
<organism evidence="14 15">
    <name type="scientific">Sphagnum jensenii</name>
    <dbReference type="NCBI Taxonomy" id="128206"/>
    <lineage>
        <taxon>Eukaryota</taxon>
        <taxon>Viridiplantae</taxon>
        <taxon>Streptophyta</taxon>
        <taxon>Embryophyta</taxon>
        <taxon>Bryophyta</taxon>
        <taxon>Sphagnophytina</taxon>
        <taxon>Sphagnopsida</taxon>
        <taxon>Sphagnales</taxon>
        <taxon>Sphagnaceae</taxon>
        <taxon>Sphagnum</taxon>
    </lineage>
</organism>
<dbReference type="EMBL" id="OZ023720">
    <property type="protein sequence ID" value="CAK9870102.1"/>
    <property type="molecule type" value="Genomic_DNA"/>
</dbReference>
<feature type="transmembrane region" description="Helical" evidence="10">
    <location>
        <begin position="655"/>
        <end position="672"/>
    </location>
</feature>
<evidence type="ECO:0000313" key="14">
    <source>
        <dbReference type="EMBL" id="CAK9870102.1"/>
    </source>
</evidence>
<keyword evidence="9 10" id="KW-0472">Membrane</keyword>
<accession>A0ABP1B4S2</accession>
<gene>
    <name evidence="14" type="ORF">CSSPJE1EN2_LOCUS12839</name>
</gene>
<dbReference type="InterPro" id="IPR057425">
    <property type="entry name" value="DUF2921_N"/>
</dbReference>
<feature type="chain" id="PRO_5046735148" description="RING-type E3 ubiquitin transferase" evidence="11">
    <location>
        <begin position="21"/>
        <end position="883"/>
    </location>
</feature>
<proteinExistence type="predicted"/>
<keyword evidence="11" id="KW-0732">Signal</keyword>
<evidence type="ECO:0000256" key="3">
    <source>
        <dbReference type="ARBA" id="ARBA00004906"/>
    </source>
</evidence>
<dbReference type="InterPro" id="IPR021319">
    <property type="entry name" value="DUF2921"/>
</dbReference>
<feature type="signal peptide" evidence="11">
    <location>
        <begin position="1"/>
        <end position="20"/>
    </location>
</feature>
<dbReference type="EC" id="2.3.2.27" evidence="4"/>
<evidence type="ECO:0000256" key="7">
    <source>
        <dbReference type="ARBA" id="ARBA00022786"/>
    </source>
</evidence>
<reference evidence="14" key="1">
    <citation type="submission" date="2024-03" db="EMBL/GenBank/DDBJ databases">
        <authorList>
            <consortium name="ELIXIR-Norway"/>
            <consortium name="Elixir Norway"/>
        </authorList>
    </citation>
    <scope>NUCLEOTIDE SEQUENCE</scope>
</reference>
<dbReference type="PANTHER" id="PTHR33389:SF18">
    <property type="entry name" value="OS01G0677900 PROTEIN"/>
    <property type="match status" value="1"/>
</dbReference>
<dbReference type="PANTHER" id="PTHR33389">
    <property type="entry name" value="FAMILY PROTEIN, PUTATIVE (DUF2921)-RELATED"/>
    <property type="match status" value="1"/>
</dbReference>
<keyword evidence="6 10" id="KW-0812">Transmembrane</keyword>
<feature type="domain" description="SWEET-like" evidence="12">
    <location>
        <begin position="597"/>
        <end position="863"/>
    </location>
</feature>
<protein>
    <recommendedName>
        <fullName evidence="4">RING-type E3 ubiquitin transferase</fullName>
        <ecNumber evidence="4">2.3.2.27</ecNumber>
    </recommendedName>
</protein>
<keyword evidence="8 10" id="KW-1133">Transmembrane helix</keyword>
<evidence type="ECO:0000256" key="11">
    <source>
        <dbReference type="SAM" id="SignalP"/>
    </source>
</evidence>
<evidence type="ECO:0000259" key="12">
    <source>
        <dbReference type="Pfam" id="PF11145"/>
    </source>
</evidence>
<feature type="domain" description="DUF2921" evidence="13">
    <location>
        <begin position="371"/>
        <end position="477"/>
    </location>
</feature>
<evidence type="ECO:0000256" key="5">
    <source>
        <dbReference type="ARBA" id="ARBA00022679"/>
    </source>
</evidence>
<evidence type="ECO:0000256" key="6">
    <source>
        <dbReference type="ARBA" id="ARBA00022692"/>
    </source>
</evidence>
<dbReference type="Proteomes" id="UP001497522">
    <property type="component" value="Chromosome 19"/>
</dbReference>
<name>A0ABP1B4S2_9BRYO</name>
<comment type="subcellular location">
    <subcellularLocation>
        <location evidence="2">Endomembrane system</location>
        <topology evidence="2">Multi-pass membrane protein</topology>
    </subcellularLocation>
</comment>
<dbReference type="Pfam" id="PF25333">
    <property type="entry name" value="DUF2921_N"/>
    <property type="match status" value="2"/>
</dbReference>
<evidence type="ECO:0000256" key="8">
    <source>
        <dbReference type="ARBA" id="ARBA00022989"/>
    </source>
</evidence>
<keyword evidence="5" id="KW-0808">Transferase</keyword>
<feature type="domain" description="DUF2921" evidence="13">
    <location>
        <begin position="87"/>
        <end position="268"/>
    </location>
</feature>
<evidence type="ECO:0000256" key="10">
    <source>
        <dbReference type="SAM" id="Phobius"/>
    </source>
</evidence>
<evidence type="ECO:0000256" key="9">
    <source>
        <dbReference type="ARBA" id="ARBA00023136"/>
    </source>
</evidence>
<evidence type="ECO:0000256" key="4">
    <source>
        <dbReference type="ARBA" id="ARBA00012483"/>
    </source>
</evidence>
<evidence type="ECO:0000259" key="13">
    <source>
        <dbReference type="Pfam" id="PF25333"/>
    </source>
</evidence>
<keyword evidence="7" id="KW-0833">Ubl conjugation pathway</keyword>
<feature type="transmembrane region" description="Helical" evidence="10">
    <location>
        <begin position="703"/>
        <end position="725"/>
    </location>
</feature>
<comment type="catalytic activity">
    <reaction evidence="1">
        <text>S-ubiquitinyl-[E2 ubiquitin-conjugating enzyme]-L-cysteine + [acceptor protein]-L-lysine = [E2 ubiquitin-conjugating enzyme]-L-cysteine + N(6)-ubiquitinyl-[acceptor protein]-L-lysine.</text>
        <dbReference type="EC" id="2.3.2.27"/>
    </reaction>
</comment>
<dbReference type="Pfam" id="PF11145">
    <property type="entry name" value="DUF2921"/>
    <property type="match status" value="1"/>
</dbReference>
<evidence type="ECO:0000256" key="2">
    <source>
        <dbReference type="ARBA" id="ARBA00004127"/>
    </source>
</evidence>